<reference evidence="14 15" key="1">
    <citation type="journal article" date="2017" name="PLoS Biol.">
        <title>The sea cucumber genome provides insights into morphological evolution and visceral regeneration.</title>
        <authorList>
            <person name="Zhang X."/>
            <person name="Sun L."/>
            <person name="Yuan J."/>
            <person name="Sun Y."/>
            <person name="Gao Y."/>
            <person name="Zhang L."/>
            <person name="Li S."/>
            <person name="Dai H."/>
            <person name="Hamel J.F."/>
            <person name="Liu C."/>
            <person name="Yu Y."/>
            <person name="Liu S."/>
            <person name="Lin W."/>
            <person name="Guo K."/>
            <person name="Jin S."/>
            <person name="Xu P."/>
            <person name="Storey K.B."/>
            <person name="Huan P."/>
            <person name="Zhang T."/>
            <person name="Zhou Y."/>
            <person name="Zhang J."/>
            <person name="Lin C."/>
            <person name="Li X."/>
            <person name="Xing L."/>
            <person name="Huo D."/>
            <person name="Sun M."/>
            <person name="Wang L."/>
            <person name="Mercier A."/>
            <person name="Li F."/>
            <person name="Yang H."/>
            <person name="Xiang J."/>
        </authorList>
    </citation>
    <scope>NUCLEOTIDE SEQUENCE [LARGE SCALE GENOMIC DNA]</scope>
    <source>
        <strain evidence="14">Shaxun</strain>
        <tissue evidence="14">Muscle</tissue>
    </source>
</reference>
<keyword evidence="4 9" id="KW-0547">Nucleotide-binding</keyword>
<keyword evidence="7 9" id="KW-0505">Motor protein</keyword>
<dbReference type="PANTHER" id="PTHR22692">
    <property type="entry name" value="MYOSIN VII, XV"/>
    <property type="match status" value="1"/>
</dbReference>
<feature type="domain" description="Myosin motor" evidence="13">
    <location>
        <begin position="1"/>
        <end position="621"/>
    </location>
</feature>
<dbReference type="GO" id="GO:0005524">
    <property type="term" value="F:ATP binding"/>
    <property type="evidence" value="ECO:0007669"/>
    <property type="project" value="UniProtKB-UniRule"/>
</dbReference>
<comment type="caution">
    <text evidence="14">The sequence shown here is derived from an EMBL/GenBank/DDBJ whole genome shotgun (WGS) entry which is preliminary data.</text>
</comment>
<keyword evidence="6 9" id="KW-0518">Myosin</keyword>
<evidence type="ECO:0000256" key="9">
    <source>
        <dbReference type="PROSITE-ProRule" id="PRU00782"/>
    </source>
</evidence>
<comment type="similarity">
    <text evidence="2 9">Belongs to the TRAFAC class myosin-kinesin ATPase superfamily. Myosin family.</text>
</comment>
<evidence type="ECO:0000256" key="6">
    <source>
        <dbReference type="ARBA" id="ARBA00023123"/>
    </source>
</evidence>
<dbReference type="FunFam" id="1.10.10.820:FF:000001">
    <property type="entry name" value="Myosin heavy chain"/>
    <property type="match status" value="1"/>
</dbReference>
<evidence type="ECO:0000259" key="13">
    <source>
        <dbReference type="PROSITE" id="PS51456"/>
    </source>
</evidence>
<dbReference type="FunFam" id="3.40.850.10:FF:000008">
    <property type="entry name" value="Putative unconventional myosin-IXa"/>
    <property type="match status" value="1"/>
</dbReference>
<dbReference type="PRINTS" id="PR00193">
    <property type="entry name" value="MYOSINHEAVY"/>
</dbReference>
<dbReference type="GO" id="GO:0003779">
    <property type="term" value="F:actin binding"/>
    <property type="evidence" value="ECO:0007669"/>
    <property type="project" value="UniProtKB-KW"/>
</dbReference>
<evidence type="ECO:0000256" key="7">
    <source>
        <dbReference type="ARBA" id="ARBA00023175"/>
    </source>
</evidence>
<dbReference type="PROSITE" id="PS51456">
    <property type="entry name" value="MYOSIN_MOTOR"/>
    <property type="match status" value="1"/>
</dbReference>
<evidence type="ECO:0000256" key="1">
    <source>
        <dbReference type="ARBA" id="ARBA00004496"/>
    </source>
</evidence>
<dbReference type="GO" id="GO:0003774">
    <property type="term" value="F:cytoskeletal motor activity"/>
    <property type="evidence" value="ECO:0007669"/>
    <property type="project" value="UniProtKB-UniRule"/>
</dbReference>
<evidence type="ECO:0000313" key="15">
    <source>
        <dbReference type="Proteomes" id="UP000230750"/>
    </source>
</evidence>
<dbReference type="PANTHER" id="PTHR22692:SF26">
    <property type="entry name" value="SH3 DOMAIN-CONTAINING PROTEIN"/>
    <property type="match status" value="1"/>
</dbReference>
<dbReference type="Gene3D" id="1.20.58.530">
    <property type="match status" value="1"/>
</dbReference>
<proteinExistence type="inferred from homology"/>
<gene>
    <name evidence="14" type="ORF">BSL78_08462</name>
</gene>
<dbReference type="PROSITE" id="PS50096">
    <property type="entry name" value="IQ"/>
    <property type="match status" value="3"/>
</dbReference>
<dbReference type="GO" id="GO:0016459">
    <property type="term" value="C:myosin complex"/>
    <property type="evidence" value="ECO:0007669"/>
    <property type="project" value="UniProtKB-KW"/>
</dbReference>
<dbReference type="Pfam" id="PF00612">
    <property type="entry name" value="IQ"/>
    <property type="match status" value="2"/>
</dbReference>
<dbReference type="Gene3D" id="1.20.120.720">
    <property type="entry name" value="Myosin VI head, motor domain, U50 subdomain"/>
    <property type="match status" value="1"/>
</dbReference>
<sequence>MPRHLFAIGSAAFDRLVNQANDQCLIISGESGAGKTESTKLVMQYLAVVNKGTTSSHITEQILEANPLLESFGNAKTIKNDNSSRFGKFIEVFFNSGCITGARTTHYLLEKSRIVNQARGERNYHVFYEMLTGMSQAERAKYGLGAAAGYNYLNQGGGNLKNALRDDAEEFQRLDRSLDVINFKPAEKKTIFSILAAVLHLGNVEFRMEGDGNRSVSVEKLEIANHQQVDWAARLLDLSSGDLEKALIYKVTETAGERILTIRTVEQAVDARDGITKSLYTSLFEWLVSRINSTTTRDTKLNYIAILDIYGFEVFTHNSFEQLCINHANEYIQFFFNRHIFQLEQNEYQKEKIPWTEIEFNNNQQCLDLMAKRPTGIFHLLDDESNFPQGSDKSFLDKCHYHHTGHKNYTYPRTTPMCFIVVHYAGRVTYDVNRFVEKNRDTLKQDVISMFQASGSEIISGMFHALQAKEVKRSSMEPSKRFGPRKMRASTVATKFCESLDDLLSSMSKCNPFFVRCIKPNTTKSSMTFEMESVMEQLRYSGMLETVRIRKAGFPIRLTFRKFADRYRFLIGAISFRTTPRDIVLRILEKIDPKMQQEFKMGITKVFLKEHFENYLERLRTSVIIKAVVIIQRYAKGYIAYKRYQKLRQTIIGIQARIRGVTVRRRTRAVLIGLVLMQARVRGFLQRRRYAKMLLRHREALEIQRKREEELARLREEEAARNARQSVALNEVMQLKHQLNSEMLGEPTAPPPTSVPVTSVPVTLTNLEIPHQLHVLLQDAEARPLRYNEKQHVVKVPGSNPELKTATALPANIEDYSFSKYISIHFKSEAFGYQAVPLTTSLHKLGPEEEQIALTLNKLILRFIHNTDQPTNALPEDKLYIMGSYIIQQCISHRSLRDEVYCQLCSLSWGNPSRDSSNRVWLLMSNLLAVCPPSSNLKNYLLKFMSDHAFEGYKAYCQHKLLTMDPYAFEFEDARPYPPTLLEWKAHQLMGKMTIATWFNDKKMLNHEVHSWVTGNDFAKALLQQRGITSANNGWSISMLEGGVRCELAGSDYVLDLVSEVEIPPNMETNEPGFIVSSENVSEIKSRRNPSHQGGSAANGLHDLFNKPTYGATGQVNSVGTEEFSNGVYPAMYPKPDYAIEKYTERRDRGANLRRSQEEKAVFICSAPEDYPAISNAQRDADFVGSLFQPIIDFDGGIGLDDRYEVDQALRGGGDTPAGPTMNQQMPGQPIYNPLAAMPQPVYAAYQPAPMMYPQPNYMPFQQQMPAVVPMMPQQQQAPPQNTADNLQQALMAQQLQMQSMQTQQMVQDLQRQMAALQTSGKSQESSPDYQTIQQLQKEISDLKQREDRHSSERKPKWQPDPQSATILKMEKEIEELKKQAKQSFATKSV</sequence>
<dbReference type="Pfam" id="PF00784">
    <property type="entry name" value="MyTH4"/>
    <property type="match status" value="1"/>
</dbReference>
<evidence type="ECO:0000313" key="14">
    <source>
        <dbReference type="EMBL" id="PIK54644.1"/>
    </source>
</evidence>
<dbReference type="SUPFAM" id="SSF52540">
    <property type="entry name" value="P-loop containing nucleoside triphosphate hydrolases"/>
    <property type="match status" value="1"/>
</dbReference>
<feature type="binding site" evidence="9">
    <location>
        <begin position="29"/>
        <end position="36"/>
    </location>
    <ligand>
        <name>ATP</name>
        <dbReference type="ChEBI" id="CHEBI:30616"/>
    </ligand>
</feature>
<dbReference type="SMART" id="SM00015">
    <property type="entry name" value="IQ"/>
    <property type="match status" value="3"/>
</dbReference>
<dbReference type="Gene3D" id="1.25.40.530">
    <property type="entry name" value="MyTH4 domain"/>
    <property type="match status" value="1"/>
</dbReference>
<dbReference type="Gene3D" id="6.20.240.20">
    <property type="match status" value="1"/>
</dbReference>
<feature type="compositionally biased region" description="Polar residues" evidence="11">
    <location>
        <begin position="1316"/>
        <end position="1338"/>
    </location>
</feature>
<dbReference type="InterPro" id="IPR000857">
    <property type="entry name" value="MyTH4_dom"/>
</dbReference>
<dbReference type="InterPro" id="IPR036961">
    <property type="entry name" value="Kinesin_motor_dom_sf"/>
</dbReference>
<dbReference type="Pfam" id="PF00063">
    <property type="entry name" value="Myosin_head"/>
    <property type="match status" value="1"/>
</dbReference>
<dbReference type="InterPro" id="IPR001609">
    <property type="entry name" value="Myosin_head_motor_dom-like"/>
</dbReference>
<dbReference type="STRING" id="307972.A0A2G8L304"/>
<feature type="compositionally biased region" description="Basic and acidic residues" evidence="11">
    <location>
        <begin position="1339"/>
        <end position="1358"/>
    </location>
</feature>
<dbReference type="SMART" id="SM00242">
    <property type="entry name" value="MYSc"/>
    <property type="match status" value="1"/>
</dbReference>
<evidence type="ECO:0000256" key="2">
    <source>
        <dbReference type="ARBA" id="ARBA00008314"/>
    </source>
</evidence>
<dbReference type="InterPro" id="IPR038185">
    <property type="entry name" value="MyTH4_dom_sf"/>
</dbReference>
<dbReference type="OrthoDB" id="312459at2759"/>
<keyword evidence="3" id="KW-0963">Cytoplasm</keyword>
<evidence type="ECO:0000256" key="3">
    <source>
        <dbReference type="ARBA" id="ARBA00022490"/>
    </source>
</evidence>
<evidence type="ECO:0000256" key="10">
    <source>
        <dbReference type="SAM" id="Coils"/>
    </source>
</evidence>
<dbReference type="InterPro" id="IPR051567">
    <property type="entry name" value="Unconventional_Myosin_ATPase"/>
</dbReference>
<evidence type="ECO:0000256" key="5">
    <source>
        <dbReference type="ARBA" id="ARBA00022840"/>
    </source>
</evidence>
<evidence type="ECO:0000259" key="12">
    <source>
        <dbReference type="PROSITE" id="PS51016"/>
    </source>
</evidence>
<feature type="domain" description="MyTH4" evidence="12">
    <location>
        <begin position="833"/>
        <end position="988"/>
    </location>
</feature>
<accession>A0A2G8L304</accession>
<protein>
    <submittedName>
        <fullName evidence="14">Putative myosin XV</fullName>
    </submittedName>
</protein>
<dbReference type="EMBL" id="MRZV01000240">
    <property type="protein sequence ID" value="PIK54644.1"/>
    <property type="molecule type" value="Genomic_DNA"/>
</dbReference>
<dbReference type="GO" id="GO:0005737">
    <property type="term" value="C:cytoplasm"/>
    <property type="evidence" value="ECO:0007669"/>
    <property type="project" value="UniProtKB-SubCell"/>
</dbReference>
<dbReference type="InterPro" id="IPR000048">
    <property type="entry name" value="IQ_motif_EF-hand-BS"/>
</dbReference>
<keyword evidence="15" id="KW-1185">Reference proteome</keyword>
<keyword evidence="8 9" id="KW-0009">Actin-binding</keyword>
<feature type="region of interest" description="Actin-binding" evidence="9">
    <location>
        <begin position="500"/>
        <end position="522"/>
    </location>
</feature>
<dbReference type="Gene3D" id="1.20.5.190">
    <property type="match status" value="1"/>
</dbReference>
<organism evidence="14 15">
    <name type="scientific">Stichopus japonicus</name>
    <name type="common">Sea cucumber</name>
    <dbReference type="NCBI Taxonomy" id="307972"/>
    <lineage>
        <taxon>Eukaryota</taxon>
        <taxon>Metazoa</taxon>
        <taxon>Echinodermata</taxon>
        <taxon>Eleutherozoa</taxon>
        <taxon>Echinozoa</taxon>
        <taxon>Holothuroidea</taxon>
        <taxon>Aspidochirotacea</taxon>
        <taxon>Aspidochirotida</taxon>
        <taxon>Stichopodidae</taxon>
        <taxon>Apostichopus</taxon>
    </lineage>
</organism>
<feature type="coiled-coil region" evidence="10">
    <location>
        <begin position="691"/>
        <end position="720"/>
    </location>
</feature>
<dbReference type="Proteomes" id="UP000230750">
    <property type="component" value="Unassembled WGS sequence"/>
</dbReference>
<evidence type="ECO:0000256" key="8">
    <source>
        <dbReference type="ARBA" id="ARBA00023203"/>
    </source>
</evidence>
<keyword evidence="10" id="KW-0175">Coiled coil</keyword>
<dbReference type="SMART" id="SM00139">
    <property type="entry name" value="MyTH4"/>
    <property type="match status" value="1"/>
</dbReference>
<evidence type="ECO:0000256" key="4">
    <source>
        <dbReference type="ARBA" id="ARBA00022741"/>
    </source>
</evidence>
<comment type="subcellular location">
    <subcellularLocation>
        <location evidence="1">Cytoplasm</location>
    </subcellularLocation>
</comment>
<dbReference type="PROSITE" id="PS51016">
    <property type="entry name" value="MYTH4"/>
    <property type="match status" value="1"/>
</dbReference>
<dbReference type="Gene3D" id="3.40.850.10">
    <property type="entry name" value="Kinesin motor domain"/>
    <property type="match status" value="1"/>
</dbReference>
<dbReference type="Gene3D" id="1.10.10.820">
    <property type="match status" value="1"/>
</dbReference>
<evidence type="ECO:0000256" key="11">
    <source>
        <dbReference type="SAM" id="MobiDB-lite"/>
    </source>
</evidence>
<keyword evidence="5 9" id="KW-0067">ATP-binding</keyword>
<dbReference type="InterPro" id="IPR027417">
    <property type="entry name" value="P-loop_NTPase"/>
</dbReference>
<feature type="region of interest" description="Disordered" evidence="11">
    <location>
        <begin position="1316"/>
        <end position="1369"/>
    </location>
</feature>
<name>A0A2G8L304_STIJA</name>